<dbReference type="EMBL" id="LN854199">
    <property type="protein sequence ID" value="CRY97695.1"/>
    <property type="molecule type" value="Genomic_DNA"/>
</dbReference>
<dbReference type="Pfam" id="PF05732">
    <property type="entry name" value="RepL"/>
    <property type="match status" value="1"/>
</dbReference>
<evidence type="ECO:0000259" key="1">
    <source>
        <dbReference type="Pfam" id="PF05732"/>
    </source>
</evidence>
<accession>A0A0H5Q8G1</accession>
<dbReference type="GO" id="GO:0006260">
    <property type="term" value="P:DNA replication"/>
    <property type="evidence" value="ECO:0007669"/>
    <property type="project" value="InterPro"/>
</dbReference>
<dbReference type="AlphaFoldDB" id="A0A0H5Q8G1"/>
<evidence type="ECO:0000313" key="2">
    <source>
        <dbReference type="EMBL" id="CRY97695.1"/>
    </source>
</evidence>
<dbReference type="GO" id="GO:0006276">
    <property type="term" value="P:plasmid maintenance"/>
    <property type="evidence" value="ECO:0007669"/>
    <property type="project" value="InterPro"/>
</dbReference>
<reference evidence="2" key="1">
    <citation type="submission" date="2015-06" db="EMBL/GenBank/DDBJ databases">
        <authorList>
            <person name="Joergensen T."/>
        </authorList>
    </citation>
    <scope>NUCLEOTIDE SEQUENCE</scope>
    <source>
        <plasmid evidence="2">pRGFK1696</plasmid>
    </source>
</reference>
<dbReference type="InterPro" id="IPR008813">
    <property type="entry name" value="Plasmid_replication_RepL"/>
</dbReference>
<organism evidence="2">
    <name type="scientific">uncultured prokaryote</name>
    <dbReference type="NCBI Taxonomy" id="198431"/>
    <lineage>
        <taxon>unclassified sequences</taxon>
        <taxon>environmental samples</taxon>
    </lineage>
</organism>
<dbReference type="InterPro" id="IPR036390">
    <property type="entry name" value="WH_DNA-bd_sf"/>
</dbReference>
<geneLocation type="plasmid" evidence="2">
    <name>pRGFK1696</name>
</geneLocation>
<feature type="domain" description="Plasmid replication protein RepL" evidence="1">
    <location>
        <begin position="45"/>
        <end position="136"/>
    </location>
</feature>
<keyword evidence="2" id="KW-0614">Plasmid</keyword>
<name>A0A0H5Q8G1_9ZZZZ</name>
<protein>
    <recommendedName>
        <fullName evidence="1">Plasmid replication protein RepL domain-containing protein</fullName>
    </recommendedName>
</protein>
<proteinExistence type="predicted"/>
<reference evidence="2" key="2">
    <citation type="submission" date="2015-07" db="EMBL/GenBank/DDBJ databases">
        <title>Plasmids, circular viruses and viroids from rat gut.</title>
        <authorList>
            <person name="Jorgensen T.J."/>
            <person name="Hansen M.A."/>
            <person name="Xu Z."/>
            <person name="Tabak M.A."/>
            <person name="Sorensen S.J."/>
            <person name="Hansen L.H."/>
        </authorList>
    </citation>
    <scope>NUCLEOTIDE SEQUENCE</scope>
    <source>
        <plasmid evidence="2">pRGFK1696</plasmid>
    </source>
</reference>
<dbReference type="SUPFAM" id="SSF46785">
    <property type="entry name" value="Winged helix' DNA-binding domain"/>
    <property type="match status" value="1"/>
</dbReference>
<sequence length="177" mass="19842">MNRSLSANEPSEDHPGAANFNFVQLSRSYLREMRGLARKSPVAHEILYYLVEHMGRTTNAVVCSRNLLVEVTGCSIATVGRAIRVLKDDNWIDTVKIGNASAYCVNERAFWQAGRNQRQYAVFSATVIASSSEQDSDFKEKAKQKLTYIPVIEEDARLMVNPAEQLPPPDQHDLDLS</sequence>